<dbReference type="Pfam" id="PF13855">
    <property type="entry name" value="LRR_8"/>
    <property type="match status" value="1"/>
</dbReference>
<accession>A0ABM4AGB3</accession>
<keyword evidence="7" id="KW-1133">Transmembrane helix</keyword>
<dbReference type="PANTHER" id="PTHR27004">
    <property type="entry name" value="RECEPTOR-LIKE PROTEIN 12 ISOFORM X1"/>
    <property type="match status" value="1"/>
</dbReference>
<proteinExistence type="inferred from homology"/>
<evidence type="ECO:0000313" key="11">
    <source>
        <dbReference type="Proteomes" id="UP001652623"/>
    </source>
</evidence>
<protein>
    <submittedName>
        <fullName evidence="12">Receptor like protein 27-like</fullName>
    </submittedName>
</protein>
<evidence type="ECO:0000256" key="9">
    <source>
        <dbReference type="ARBA" id="ARBA00023170"/>
    </source>
</evidence>
<gene>
    <name evidence="12" type="primary">LOC132805037</name>
</gene>
<evidence type="ECO:0000256" key="6">
    <source>
        <dbReference type="ARBA" id="ARBA00022737"/>
    </source>
</evidence>
<evidence type="ECO:0000256" key="2">
    <source>
        <dbReference type="ARBA" id="ARBA00009592"/>
    </source>
</evidence>
<dbReference type="GeneID" id="132805037"/>
<keyword evidence="6" id="KW-0677">Repeat</keyword>
<comment type="subcellular location">
    <subcellularLocation>
        <location evidence="1">Cell membrane</location>
        <topology evidence="1">Single-pass type I membrane protein</topology>
    </subcellularLocation>
</comment>
<keyword evidence="8" id="KW-0472">Membrane</keyword>
<sequence>MLQGPLPIPPPSIFEYDVLNNMLTREISPDLFCNMSSLYYLDLSNNNLGGIIPPCLGNSSSSLITLSLRNNSLRGIIPEMCNNNGSNLKMIDVSHNRLQEELPQLLSNYLMLEAIVVSDNQLHDSFPSWLGSLPFFKVLMLRNNGFYGVIGVPKKDLDFSNLLVLDLSSNSFTGELPSQYIFNWNTMKSIKPNGLRYMSATWSITFLNYYYYRNDLSYRITMMYKGVPTYYNAIQDVFSFIDLSDNRFEGEISGLFGSLKALYPLNFSNNMLTGCIPSSLGYLTKLESLDLSRNNLSCHIPQQLKQLGFHSSFNVSYNNLTGPIPQENQFNVFDISSFDGNPELCSDPLPKKCGNLQSSPSPFEEDHKHSNSILKKDRISILAGYISGLVVGVVLADIAMKRTPEWLVEMLSKKEKGKEGTKNLSSSTKLYMFMLCHDLVF</sequence>
<dbReference type="PANTHER" id="PTHR27004:SF447">
    <property type="entry name" value="RECEPTOR LIKE PROTEIN 30-LIKE"/>
    <property type="match status" value="1"/>
</dbReference>
<keyword evidence="3" id="KW-1003">Cell membrane</keyword>
<dbReference type="Pfam" id="PF00560">
    <property type="entry name" value="LRR_1"/>
    <property type="match status" value="4"/>
</dbReference>
<dbReference type="Proteomes" id="UP001652623">
    <property type="component" value="Chromosome 8"/>
</dbReference>
<dbReference type="Gene3D" id="3.80.10.10">
    <property type="entry name" value="Ribonuclease Inhibitor"/>
    <property type="match status" value="1"/>
</dbReference>
<keyword evidence="5" id="KW-0812">Transmembrane</keyword>
<evidence type="ECO:0000313" key="12">
    <source>
        <dbReference type="RefSeq" id="XP_060675769.1"/>
    </source>
</evidence>
<evidence type="ECO:0000256" key="10">
    <source>
        <dbReference type="ARBA" id="ARBA00023180"/>
    </source>
</evidence>
<dbReference type="SMART" id="SM00369">
    <property type="entry name" value="LRR_TYP"/>
    <property type="match status" value="4"/>
</dbReference>
<keyword evidence="10" id="KW-0325">Glycoprotein</keyword>
<organism evidence="11 12">
    <name type="scientific">Ziziphus jujuba</name>
    <name type="common">Chinese jujube</name>
    <name type="synonym">Ziziphus sativa</name>
    <dbReference type="NCBI Taxonomy" id="326968"/>
    <lineage>
        <taxon>Eukaryota</taxon>
        <taxon>Viridiplantae</taxon>
        <taxon>Streptophyta</taxon>
        <taxon>Embryophyta</taxon>
        <taxon>Tracheophyta</taxon>
        <taxon>Spermatophyta</taxon>
        <taxon>Magnoliopsida</taxon>
        <taxon>eudicotyledons</taxon>
        <taxon>Gunneridae</taxon>
        <taxon>Pentapetalae</taxon>
        <taxon>rosids</taxon>
        <taxon>fabids</taxon>
        <taxon>Rosales</taxon>
        <taxon>Rhamnaceae</taxon>
        <taxon>Paliureae</taxon>
        <taxon>Ziziphus</taxon>
    </lineage>
</organism>
<keyword evidence="11" id="KW-1185">Reference proteome</keyword>
<dbReference type="InterPro" id="IPR032675">
    <property type="entry name" value="LRR_dom_sf"/>
</dbReference>
<dbReference type="InterPro" id="IPR001611">
    <property type="entry name" value="Leu-rich_rpt"/>
</dbReference>
<dbReference type="InterPro" id="IPR003591">
    <property type="entry name" value="Leu-rich_rpt_typical-subtyp"/>
</dbReference>
<evidence type="ECO:0000256" key="5">
    <source>
        <dbReference type="ARBA" id="ARBA00022692"/>
    </source>
</evidence>
<evidence type="ECO:0000256" key="7">
    <source>
        <dbReference type="ARBA" id="ARBA00022989"/>
    </source>
</evidence>
<evidence type="ECO:0000256" key="3">
    <source>
        <dbReference type="ARBA" id="ARBA00022475"/>
    </source>
</evidence>
<reference evidence="12" key="1">
    <citation type="submission" date="2025-08" db="UniProtKB">
        <authorList>
            <consortium name="RefSeq"/>
        </authorList>
    </citation>
    <scope>IDENTIFICATION</scope>
    <source>
        <tissue evidence="12">Seedling</tissue>
    </source>
</reference>
<dbReference type="RefSeq" id="XP_060675769.1">
    <property type="nucleotide sequence ID" value="XM_060819786.1"/>
</dbReference>
<keyword evidence="9" id="KW-0675">Receptor</keyword>
<comment type="similarity">
    <text evidence="2">Belongs to the RLP family.</text>
</comment>
<evidence type="ECO:0000256" key="4">
    <source>
        <dbReference type="ARBA" id="ARBA00022614"/>
    </source>
</evidence>
<evidence type="ECO:0000256" key="1">
    <source>
        <dbReference type="ARBA" id="ARBA00004251"/>
    </source>
</evidence>
<dbReference type="SUPFAM" id="SSF52058">
    <property type="entry name" value="L domain-like"/>
    <property type="match status" value="1"/>
</dbReference>
<name>A0ABM4AGB3_ZIZJJ</name>
<keyword evidence="4" id="KW-0433">Leucine-rich repeat</keyword>
<dbReference type="PRINTS" id="PR00019">
    <property type="entry name" value="LEURICHRPT"/>
</dbReference>
<evidence type="ECO:0000256" key="8">
    <source>
        <dbReference type="ARBA" id="ARBA00023136"/>
    </source>
</evidence>